<sequence length="99" mass="11271">GNLDAILKDTLQGLEKLEPFLDAVEKLTVTSPHVFSGQIFLLRGKSPALVHIDAPVLILFKRNAKTFFQPLLDNVNVLIYELNYYAVKTNQLCNRMRTR</sequence>
<protein>
    <submittedName>
        <fullName evidence="1">Uncharacterized protein</fullName>
    </submittedName>
</protein>
<dbReference type="EMBL" id="JAMKFB020000308">
    <property type="protein sequence ID" value="KAL0149981.1"/>
    <property type="molecule type" value="Genomic_DNA"/>
</dbReference>
<feature type="non-terminal residue" evidence="1">
    <location>
        <position position="1"/>
    </location>
</feature>
<reference evidence="1 2" key="1">
    <citation type="submission" date="2024-05" db="EMBL/GenBank/DDBJ databases">
        <title>Genome sequencing and assembly of Indian major carp, Cirrhinus mrigala (Hamilton, 1822).</title>
        <authorList>
            <person name="Mohindra V."/>
            <person name="Chowdhury L.M."/>
            <person name="Lal K."/>
            <person name="Jena J.K."/>
        </authorList>
    </citation>
    <scope>NUCLEOTIDE SEQUENCE [LARGE SCALE GENOMIC DNA]</scope>
    <source>
        <strain evidence="1">CM1030</strain>
        <tissue evidence="1">Blood</tissue>
    </source>
</reference>
<name>A0ABD0MM56_CIRMR</name>
<gene>
    <name evidence="1" type="ORF">M9458_054640</name>
</gene>
<accession>A0ABD0MM56</accession>
<dbReference type="Proteomes" id="UP001529510">
    <property type="component" value="Unassembled WGS sequence"/>
</dbReference>
<dbReference type="AlphaFoldDB" id="A0ABD0MM56"/>
<proteinExistence type="predicted"/>
<evidence type="ECO:0000313" key="1">
    <source>
        <dbReference type="EMBL" id="KAL0149981.1"/>
    </source>
</evidence>
<evidence type="ECO:0000313" key="2">
    <source>
        <dbReference type="Proteomes" id="UP001529510"/>
    </source>
</evidence>
<keyword evidence="2" id="KW-1185">Reference proteome</keyword>
<organism evidence="1 2">
    <name type="scientific">Cirrhinus mrigala</name>
    <name type="common">Mrigala</name>
    <dbReference type="NCBI Taxonomy" id="683832"/>
    <lineage>
        <taxon>Eukaryota</taxon>
        <taxon>Metazoa</taxon>
        <taxon>Chordata</taxon>
        <taxon>Craniata</taxon>
        <taxon>Vertebrata</taxon>
        <taxon>Euteleostomi</taxon>
        <taxon>Actinopterygii</taxon>
        <taxon>Neopterygii</taxon>
        <taxon>Teleostei</taxon>
        <taxon>Ostariophysi</taxon>
        <taxon>Cypriniformes</taxon>
        <taxon>Cyprinidae</taxon>
        <taxon>Labeoninae</taxon>
        <taxon>Labeonini</taxon>
        <taxon>Cirrhinus</taxon>
    </lineage>
</organism>
<comment type="caution">
    <text evidence="1">The sequence shown here is derived from an EMBL/GenBank/DDBJ whole genome shotgun (WGS) entry which is preliminary data.</text>
</comment>